<dbReference type="AlphaFoldDB" id="A0A835M295"/>
<protein>
    <recommendedName>
        <fullName evidence="1">Agenet domain-containing protein</fullName>
    </recommendedName>
</protein>
<keyword evidence="3" id="KW-1185">Reference proteome</keyword>
<dbReference type="Pfam" id="PF05641">
    <property type="entry name" value="Agenet"/>
    <property type="match status" value="1"/>
</dbReference>
<feature type="domain" description="Agenet" evidence="1">
    <location>
        <begin position="72"/>
        <end position="128"/>
    </location>
</feature>
<dbReference type="PANTHER" id="PTHR31917:SF148">
    <property type="entry name" value="DUF724 DOMAIN-CONTAINING PROTEIN 2"/>
    <property type="match status" value="1"/>
</dbReference>
<dbReference type="CDD" id="cd20406">
    <property type="entry name" value="Tudor_Agenet_AtDUF_rpt2_4"/>
    <property type="match status" value="1"/>
</dbReference>
<name>A0A835M295_9MAGN</name>
<gene>
    <name evidence="2" type="ORF">IFM89_029614</name>
</gene>
<dbReference type="PANTHER" id="PTHR31917">
    <property type="entry name" value="AGENET DOMAIN-CONTAINING PROTEIN-RELATED"/>
    <property type="match status" value="1"/>
</dbReference>
<accession>A0A835M295</accession>
<dbReference type="Proteomes" id="UP000631114">
    <property type="component" value="Unassembled WGS sequence"/>
</dbReference>
<dbReference type="OrthoDB" id="2020707at2759"/>
<sequence length="146" mass="17276">MSFKKGDSVEVHSNQEGFVGSYFAAKVVMPMGKNKYLVEYQTLVTDDDKKQMLQEVVNAREIRPTPPEILVPRFYLLDTVDVWDNDGWWVGRVNFRPTLKEYSVYFESTGEEIDYPYHNMRLHQEWENGKWYPSPRHNVVSYSRDS</sequence>
<reference evidence="2 3" key="1">
    <citation type="submission" date="2020-10" db="EMBL/GenBank/DDBJ databases">
        <title>The Coptis chinensis genome and diversification of protoberbering-type alkaloids.</title>
        <authorList>
            <person name="Wang B."/>
            <person name="Shu S."/>
            <person name="Song C."/>
            <person name="Liu Y."/>
        </authorList>
    </citation>
    <scope>NUCLEOTIDE SEQUENCE [LARGE SCALE GENOMIC DNA]</scope>
    <source>
        <strain evidence="2">HL-2020</strain>
        <tissue evidence="2">Leaf</tissue>
    </source>
</reference>
<dbReference type="EMBL" id="JADFTS010000003">
    <property type="protein sequence ID" value="KAF9616360.1"/>
    <property type="molecule type" value="Genomic_DNA"/>
</dbReference>
<evidence type="ECO:0000259" key="1">
    <source>
        <dbReference type="SMART" id="SM00743"/>
    </source>
</evidence>
<dbReference type="Gene3D" id="2.30.30.140">
    <property type="match status" value="1"/>
</dbReference>
<evidence type="ECO:0000313" key="2">
    <source>
        <dbReference type="EMBL" id="KAF9616360.1"/>
    </source>
</evidence>
<dbReference type="InterPro" id="IPR008395">
    <property type="entry name" value="Agenet-like_dom"/>
</dbReference>
<dbReference type="SMART" id="SM00743">
    <property type="entry name" value="Agenet"/>
    <property type="match status" value="2"/>
</dbReference>
<evidence type="ECO:0000313" key="3">
    <source>
        <dbReference type="Proteomes" id="UP000631114"/>
    </source>
</evidence>
<feature type="domain" description="Agenet" evidence="1">
    <location>
        <begin position="1"/>
        <end position="70"/>
    </location>
</feature>
<organism evidence="2 3">
    <name type="scientific">Coptis chinensis</name>
    <dbReference type="NCBI Taxonomy" id="261450"/>
    <lineage>
        <taxon>Eukaryota</taxon>
        <taxon>Viridiplantae</taxon>
        <taxon>Streptophyta</taxon>
        <taxon>Embryophyta</taxon>
        <taxon>Tracheophyta</taxon>
        <taxon>Spermatophyta</taxon>
        <taxon>Magnoliopsida</taxon>
        <taxon>Ranunculales</taxon>
        <taxon>Ranunculaceae</taxon>
        <taxon>Coptidoideae</taxon>
        <taxon>Coptis</taxon>
    </lineage>
</organism>
<dbReference type="InterPro" id="IPR014002">
    <property type="entry name" value="Agenet_dom_plant"/>
</dbReference>
<dbReference type="CDD" id="cd20405">
    <property type="entry name" value="Tudor_Agenet_AtDUF_rpt1_3"/>
    <property type="match status" value="1"/>
</dbReference>
<proteinExistence type="predicted"/>
<comment type="caution">
    <text evidence="2">The sequence shown here is derived from an EMBL/GenBank/DDBJ whole genome shotgun (WGS) entry which is preliminary data.</text>
</comment>